<protein>
    <submittedName>
        <fullName evidence="2">Uncharacterized protein</fullName>
    </submittedName>
</protein>
<feature type="compositionally biased region" description="Basic and acidic residues" evidence="1">
    <location>
        <begin position="144"/>
        <end position="159"/>
    </location>
</feature>
<reference evidence="2" key="1">
    <citation type="journal article" date="2022" name="bioRxiv">
        <title>Sequencing and chromosome-scale assembly of the giantPleurodeles waltlgenome.</title>
        <authorList>
            <person name="Brown T."/>
            <person name="Elewa A."/>
            <person name="Iarovenko S."/>
            <person name="Subramanian E."/>
            <person name="Araus A.J."/>
            <person name="Petzold A."/>
            <person name="Susuki M."/>
            <person name="Suzuki K.-i.T."/>
            <person name="Hayashi T."/>
            <person name="Toyoda A."/>
            <person name="Oliveira C."/>
            <person name="Osipova E."/>
            <person name="Leigh N.D."/>
            <person name="Simon A."/>
            <person name="Yun M.H."/>
        </authorList>
    </citation>
    <scope>NUCLEOTIDE SEQUENCE</scope>
    <source>
        <strain evidence="2">20211129_DDA</strain>
        <tissue evidence="2">Liver</tissue>
    </source>
</reference>
<evidence type="ECO:0000313" key="2">
    <source>
        <dbReference type="EMBL" id="KAJ1150999.1"/>
    </source>
</evidence>
<gene>
    <name evidence="2" type="ORF">NDU88_003786</name>
</gene>
<proteinExistence type="predicted"/>
<organism evidence="2 3">
    <name type="scientific">Pleurodeles waltl</name>
    <name type="common">Iberian ribbed newt</name>
    <dbReference type="NCBI Taxonomy" id="8319"/>
    <lineage>
        <taxon>Eukaryota</taxon>
        <taxon>Metazoa</taxon>
        <taxon>Chordata</taxon>
        <taxon>Craniata</taxon>
        <taxon>Vertebrata</taxon>
        <taxon>Euteleostomi</taxon>
        <taxon>Amphibia</taxon>
        <taxon>Batrachia</taxon>
        <taxon>Caudata</taxon>
        <taxon>Salamandroidea</taxon>
        <taxon>Salamandridae</taxon>
        <taxon>Pleurodelinae</taxon>
        <taxon>Pleurodeles</taxon>
    </lineage>
</organism>
<name>A0AAV7RF85_PLEWA</name>
<sequence>MSRRDFGLLVYWKQGIVPRTSQPKGRANQTGGAEWKAQECGREDTGPVEVRSQQREDTVPVDDARRKKEGMEPKQRTQEGKRIPGSDGVYPGVLWRHKEVICWDDAGAEWKAQECGREDTGPVEVRSQQREDTVPVDAARRKKEGTEPKQRTQEGKRIPGSDGVYPGGLWRHKVDEMGRARDWRRLHTYKKANNKEH</sequence>
<feature type="compositionally biased region" description="Basic and acidic residues" evidence="1">
    <location>
        <begin position="36"/>
        <end position="45"/>
    </location>
</feature>
<comment type="caution">
    <text evidence="2">The sequence shown here is derived from an EMBL/GenBank/DDBJ whole genome shotgun (WGS) entry which is preliminary data.</text>
</comment>
<dbReference type="EMBL" id="JANPWB010000009">
    <property type="protein sequence ID" value="KAJ1150999.1"/>
    <property type="molecule type" value="Genomic_DNA"/>
</dbReference>
<accession>A0AAV7RF85</accession>
<feature type="region of interest" description="Disordered" evidence="1">
    <location>
        <begin position="19"/>
        <end position="89"/>
    </location>
</feature>
<dbReference type="Proteomes" id="UP001066276">
    <property type="component" value="Chromosome 5"/>
</dbReference>
<feature type="compositionally biased region" description="Basic and acidic residues" evidence="1">
    <location>
        <begin position="52"/>
        <end position="84"/>
    </location>
</feature>
<dbReference type="AlphaFoldDB" id="A0AAV7RF85"/>
<feature type="compositionally biased region" description="Polar residues" evidence="1">
    <location>
        <begin position="19"/>
        <end position="31"/>
    </location>
</feature>
<evidence type="ECO:0000313" key="3">
    <source>
        <dbReference type="Proteomes" id="UP001066276"/>
    </source>
</evidence>
<keyword evidence="3" id="KW-1185">Reference proteome</keyword>
<evidence type="ECO:0000256" key="1">
    <source>
        <dbReference type="SAM" id="MobiDB-lite"/>
    </source>
</evidence>
<feature type="region of interest" description="Disordered" evidence="1">
    <location>
        <begin position="113"/>
        <end position="169"/>
    </location>
</feature>